<comment type="caution">
    <text evidence="3">The sequence shown here is derived from an EMBL/GenBank/DDBJ whole genome shotgun (WGS) entry which is preliminary data.</text>
</comment>
<accession>A0A2A9CNB0</accession>
<dbReference type="PANTHER" id="PTHR30204:SF98">
    <property type="entry name" value="HTH-TYPE TRANSCRIPTIONAL REGULATOR ADHR"/>
    <property type="match status" value="1"/>
</dbReference>
<dbReference type="GO" id="GO:0003677">
    <property type="term" value="F:DNA binding"/>
    <property type="evidence" value="ECO:0007669"/>
    <property type="project" value="UniProtKB-KW"/>
</dbReference>
<dbReference type="SMART" id="SM00422">
    <property type="entry name" value="HTH_MERR"/>
    <property type="match status" value="1"/>
</dbReference>
<dbReference type="InterPro" id="IPR047057">
    <property type="entry name" value="MerR_fam"/>
</dbReference>
<dbReference type="PROSITE" id="PS50937">
    <property type="entry name" value="HTH_MERR_2"/>
    <property type="match status" value="1"/>
</dbReference>
<dbReference type="Gene3D" id="1.10.1660.10">
    <property type="match status" value="1"/>
</dbReference>
<dbReference type="EMBL" id="PDJC01000001">
    <property type="protein sequence ID" value="PFG15575.1"/>
    <property type="molecule type" value="Genomic_DNA"/>
</dbReference>
<dbReference type="Pfam" id="PF13411">
    <property type="entry name" value="MerR_1"/>
    <property type="match status" value="1"/>
</dbReference>
<protein>
    <submittedName>
        <fullName evidence="3">MerR-like DNA binding protein</fullName>
    </submittedName>
</protein>
<dbReference type="PRINTS" id="PR00040">
    <property type="entry name" value="HTHMERR"/>
</dbReference>
<keyword evidence="4" id="KW-1185">Reference proteome</keyword>
<reference evidence="3 4" key="1">
    <citation type="submission" date="2017-10" db="EMBL/GenBank/DDBJ databases">
        <title>Sequencing the genomes of 1000 actinobacteria strains.</title>
        <authorList>
            <person name="Klenk H.-P."/>
        </authorList>
    </citation>
    <scope>NUCLEOTIDE SEQUENCE [LARGE SCALE GENOMIC DNA]</scope>
    <source>
        <strain evidence="3 4">DSM 15597</strain>
    </source>
</reference>
<dbReference type="SUPFAM" id="SSF46955">
    <property type="entry name" value="Putative DNA-binding domain"/>
    <property type="match status" value="1"/>
</dbReference>
<feature type="domain" description="HTH merR-type" evidence="2">
    <location>
        <begin position="1"/>
        <end position="70"/>
    </location>
</feature>
<dbReference type="RefSeq" id="WP_169923665.1">
    <property type="nucleotide sequence ID" value="NZ_PDJC01000001.1"/>
</dbReference>
<dbReference type="PANTHER" id="PTHR30204">
    <property type="entry name" value="REDOX-CYCLING DRUG-SENSING TRANSCRIPTIONAL ACTIVATOR SOXR"/>
    <property type="match status" value="1"/>
</dbReference>
<evidence type="ECO:0000313" key="4">
    <source>
        <dbReference type="Proteomes" id="UP000226079"/>
    </source>
</evidence>
<sequence length="212" mass="22693">MKISELSDRSGVPIATIKFYLREGLLAPGAALNARESAYDETHLRRLRVIRGLVQVTGASIEQVRQLMAIIEMPGQSAIEVVGRASTALSARQAAASGTPDTQEAEGLLTRLGVSFAAESENLRLLASALELAGQVGLSPSDDQLAVYVQAAREVARADFARVPWDDPQQAAEWAVLGTALYEPISSALRRLAHSELAGRLDQAHPEATPDR</sequence>
<evidence type="ECO:0000313" key="3">
    <source>
        <dbReference type="EMBL" id="PFG15575.1"/>
    </source>
</evidence>
<dbReference type="AlphaFoldDB" id="A0A2A9CNB0"/>
<gene>
    <name evidence="3" type="ORF">ATK74_0095</name>
</gene>
<dbReference type="InterPro" id="IPR009061">
    <property type="entry name" value="DNA-bd_dom_put_sf"/>
</dbReference>
<dbReference type="GO" id="GO:0003700">
    <property type="term" value="F:DNA-binding transcription factor activity"/>
    <property type="evidence" value="ECO:0007669"/>
    <property type="project" value="InterPro"/>
</dbReference>
<name>A0A2A9CNB0_9ACTN</name>
<evidence type="ECO:0000259" key="2">
    <source>
        <dbReference type="PROSITE" id="PS50937"/>
    </source>
</evidence>
<organism evidence="3 4">
    <name type="scientific">Propionicimonas paludicola</name>
    <dbReference type="NCBI Taxonomy" id="185243"/>
    <lineage>
        <taxon>Bacteria</taxon>
        <taxon>Bacillati</taxon>
        <taxon>Actinomycetota</taxon>
        <taxon>Actinomycetes</taxon>
        <taxon>Propionibacteriales</taxon>
        <taxon>Nocardioidaceae</taxon>
        <taxon>Propionicimonas</taxon>
    </lineage>
</organism>
<evidence type="ECO:0000256" key="1">
    <source>
        <dbReference type="ARBA" id="ARBA00023125"/>
    </source>
</evidence>
<proteinExistence type="predicted"/>
<keyword evidence="1" id="KW-0238">DNA-binding</keyword>
<dbReference type="Proteomes" id="UP000226079">
    <property type="component" value="Unassembled WGS sequence"/>
</dbReference>
<dbReference type="InterPro" id="IPR000551">
    <property type="entry name" value="MerR-type_HTH_dom"/>
</dbReference>